<feature type="transmembrane region" description="Helical" evidence="1">
    <location>
        <begin position="6"/>
        <end position="23"/>
    </location>
</feature>
<reference evidence="2 3" key="1">
    <citation type="submission" date="2024-04" db="EMBL/GenBank/DDBJ databases">
        <authorList>
            <consortium name="Genoscope - CEA"/>
            <person name="William W."/>
        </authorList>
    </citation>
    <scope>NUCLEOTIDE SEQUENCE [LARGE SCALE GENOMIC DNA]</scope>
</reference>
<dbReference type="EMBL" id="CAXITT010001165">
    <property type="protein sequence ID" value="CAL1548082.1"/>
    <property type="molecule type" value="Genomic_DNA"/>
</dbReference>
<organism evidence="2 3">
    <name type="scientific">Lymnaea stagnalis</name>
    <name type="common">Great pond snail</name>
    <name type="synonym">Helix stagnalis</name>
    <dbReference type="NCBI Taxonomy" id="6523"/>
    <lineage>
        <taxon>Eukaryota</taxon>
        <taxon>Metazoa</taxon>
        <taxon>Spiralia</taxon>
        <taxon>Lophotrochozoa</taxon>
        <taxon>Mollusca</taxon>
        <taxon>Gastropoda</taxon>
        <taxon>Heterobranchia</taxon>
        <taxon>Euthyneura</taxon>
        <taxon>Panpulmonata</taxon>
        <taxon>Hygrophila</taxon>
        <taxon>Lymnaeoidea</taxon>
        <taxon>Lymnaeidae</taxon>
        <taxon>Lymnaea</taxon>
    </lineage>
</organism>
<keyword evidence="1" id="KW-0812">Transmembrane</keyword>
<keyword evidence="1" id="KW-0472">Membrane</keyword>
<evidence type="ECO:0000313" key="2">
    <source>
        <dbReference type="EMBL" id="CAL1548082.1"/>
    </source>
</evidence>
<gene>
    <name evidence="2" type="ORF">GSLYS_00021399001</name>
</gene>
<sequence length="209" mass="23537">MFEITGTLPIVLLLLVLSYLPVVEDWRIHDRAFLDPLDKNSYKKSCSNGMVAEQDYFLLKGLINTTRYPCFDMCEFGICYTEDLYIKRHVMIPGTTLTLDSRTTCGEMDRIKIDTCICTFRDSTYIRLRCNLTAKMIYNRVKIALRYEWGIPSYSEFLKLPPIYATSACTSASVNGAARIHPESLHASLGTALLGTAVVCLGSSIVSQF</sequence>
<proteinExistence type="predicted"/>
<comment type="caution">
    <text evidence="2">The sequence shown here is derived from an EMBL/GenBank/DDBJ whole genome shotgun (WGS) entry which is preliminary data.</text>
</comment>
<evidence type="ECO:0000256" key="1">
    <source>
        <dbReference type="SAM" id="Phobius"/>
    </source>
</evidence>
<dbReference type="Proteomes" id="UP001497497">
    <property type="component" value="Unassembled WGS sequence"/>
</dbReference>
<dbReference type="AlphaFoldDB" id="A0AAV2IQQ7"/>
<accession>A0AAV2IQQ7</accession>
<name>A0AAV2IQQ7_LYMST</name>
<keyword evidence="1" id="KW-1133">Transmembrane helix</keyword>
<protein>
    <submittedName>
        <fullName evidence="2">Uncharacterized protein</fullName>
    </submittedName>
</protein>
<keyword evidence="3" id="KW-1185">Reference proteome</keyword>
<evidence type="ECO:0000313" key="3">
    <source>
        <dbReference type="Proteomes" id="UP001497497"/>
    </source>
</evidence>